<keyword evidence="2" id="KW-1185">Reference proteome</keyword>
<organism evidence="1 2">
    <name type="scientific">Periplaneta americana</name>
    <name type="common">American cockroach</name>
    <name type="synonym">Blatta americana</name>
    <dbReference type="NCBI Taxonomy" id="6978"/>
    <lineage>
        <taxon>Eukaryota</taxon>
        <taxon>Metazoa</taxon>
        <taxon>Ecdysozoa</taxon>
        <taxon>Arthropoda</taxon>
        <taxon>Hexapoda</taxon>
        <taxon>Insecta</taxon>
        <taxon>Pterygota</taxon>
        <taxon>Neoptera</taxon>
        <taxon>Polyneoptera</taxon>
        <taxon>Dictyoptera</taxon>
        <taxon>Blattodea</taxon>
        <taxon>Blattoidea</taxon>
        <taxon>Blattidae</taxon>
        <taxon>Blattinae</taxon>
        <taxon>Periplaneta</taxon>
    </lineage>
</organism>
<accession>A0ABQ8TCI5</accession>
<evidence type="ECO:0000313" key="2">
    <source>
        <dbReference type="Proteomes" id="UP001148838"/>
    </source>
</evidence>
<protein>
    <submittedName>
        <fullName evidence="1">Uncharacterized protein</fullName>
    </submittedName>
</protein>
<dbReference type="Proteomes" id="UP001148838">
    <property type="component" value="Unassembled WGS sequence"/>
</dbReference>
<proteinExistence type="predicted"/>
<name>A0ABQ8TCI5_PERAM</name>
<evidence type="ECO:0000313" key="1">
    <source>
        <dbReference type="EMBL" id="KAJ4443555.1"/>
    </source>
</evidence>
<sequence length="112" mass="12732">MYDPIPAPAAFEVRSVIKFLNAQGIATIEIYRQLCQVYGPNVMMKPLLTDTPKIRTLLIHGQIFMSQLKKYRNNDEFNSRLRPLSDTDTDSCFTVLKLALPPDCGQNLDLKT</sequence>
<gene>
    <name evidence="1" type="ORF">ANN_05228</name>
</gene>
<dbReference type="EMBL" id="JAJSOF020000013">
    <property type="protein sequence ID" value="KAJ4443555.1"/>
    <property type="molecule type" value="Genomic_DNA"/>
</dbReference>
<reference evidence="1 2" key="1">
    <citation type="journal article" date="2022" name="Allergy">
        <title>Genome assembly and annotation of Periplaneta americana reveal a comprehensive cockroach allergen profile.</title>
        <authorList>
            <person name="Wang L."/>
            <person name="Xiong Q."/>
            <person name="Saelim N."/>
            <person name="Wang L."/>
            <person name="Nong W."/>
            <person name="Wan A.T."/>
            <person name="Shi M."/>
            <person name="Liu X."/>
            <person name="Cao Q."/>
            <person name="Hui J.H.L."/>
            <person name="Sookrung N."/>
            <person name="Leung T.F."/>
            <person name="Tungtrongchitr A."/>
            <person name="Tsui S.K.W."/>
        </authorList>
    </citation>
    <scope>NUCLEOTIDE SEQUENCE [LARGE SCALE GENOMIC DNA]</scope>
    <source>
        <strain evidence="1">PWHHKU_190912</strain>
    </source>
</reference>
<comment type="caution">
    <text evidence="1">The sequence shown here is derived from an EMBL/GenBank/DDBJ whole genome shotgun (WGS) entry which is preliminary data.</text>
</comment>